<dbReference type="CDD" id="cd03216">
    <property type="entry name" value="ABC_Carb_Monos_I"/>
    <property type="match status" value="1"/>
</dbReference>
<dbReference type="InterPro" id="IPR003593">
    <property type="entry name" value="AAA+_ATPase"/>
</dbReference>
<dbReference type="GO" id="GO:0005524">
    <property type="term" value="F:ATP binding"/>
    <property type="evidence" value="ECO:0007669"/>
    <property type="project" value="UniProtKB-KW"/>
</dbReference>
<dbReference type="PROSITE" id="PS50893">
    <property type="entry name" value="ABC_TRANSPORTER_2"/>
    <property type="match status" value="2"/>
</dbReference>
<dbReference type="PROSITE" id="PS00211">
    <property type="entry name" value="ABC_TRANSPORTER_1"/>
    <property type="match status" value="1"/>
</dbReference>
<evidence type="ECO:0000256" key="2">
    <source>
        <dbReference type="ARBA" id="ARBA00022475"/>
    </source>
</evidence>
<accession>A0A7W9SMG1</accession>
<dbReference type="InterPro" id="IPR027417">
    <property type="entry name" value="P-loop_NTPase"/>
</dbReference>
<keyword evidence="8" id="KW-0472">Membrane</keyword>
<evidence type="ECO:0000256" key="5">
    <source>
        <dbReference type="ARBA" id="ARBA00022741"/>
    </source>
</evidence>
<keyword evidence="2" id="KW-1003">Cell membrane</keyword>
<keyword evidence="7" id="KW-1278">Translocase</keyword>
<evidence type="ECO:0000256" key="3">
    <source>
        <dbReference type="ARBA" id="ARBA00022597"/>
    </source>
</evidence>
<evidence type="ECO:0000256" key="8">
    <source>
        <dbReference type="ARBA" id="ARBA00023136"/>
    </source>
</evidence>
<keyword evidence="6 10" id="KW-0067">ATP-binding</keyword>
<dbReference type="Proteomes" id="UP000520814">
    <property type="component" value="Unassembled WGS sequence"/>
</dbReference>
<dbReference type="PANTHER" id="PTHR43790:SF3">
    <property type="entry name" value="D-ALLOSE IMPORT ATP-BINDING PROTEIN ALSA-RELATED"/>
    <property type="match status" value="1"/>
</dbReference>
<evidence type="ECO:0000256" key="1">
    <source>
        <dbReference type="ARBA" id="ARBA00022448"/>
    </source>
</evidence>
<dbReference type="SMART" id="SM00382">
    <property type="entry name" value="AAA"/>
    <property type="match status" value="2"/>
</dbReference>
<dbReference type="InterPro" id="IPR003439">
    <property type="entry name" value="ABC_transporter-like_ATP-bd"/>
</dbReference>
<dbReference type="SUPFAM" id="SSF52540">
    <property type="entry name" value="P-loop containing nucleoside triphosphate hydrolases"/>
    <property type="match status" value="2"/>
</dbReference>
<proteinExistence type="predicted"/>
<reference evidence="10 11" key="1">
    <citation type="submission" date="2020-08" db="EMBL/GenBank/DDBJ databases">
        <title>Genomic Encyclopedia of Type Strains, Phase IV (KMG-IV): sequencing the most valuable type-strain genomes for metagenomic binning, comparative biology and taxonomic classification.</title>
        <authorList>
            <person name="Goeker M."/>
        </authorList>
    </citation>
    <scope>NUCLEOTIDE SEQUENCE [LARGE SCALE GENOMIC DNA]</scope>
    <source>
        <strain evidence="10 11">DSM 23562</strain>
    </source>
</reference>
<dbReference type="RefSeq" id="WP_184192665.1">
    <property type="nucleotide sequence ID" value="NZ_JACHGW010000001.1"/>
</dbReference>
<dbReference type="InterPro" id="IPR017871">
    <property type="entry name" value="ABC_transporter-like_CS"/>
</dbReference>
<dbReference type="EMBL" id="JACHGW010000001">
    <property type="protein sequence ID" value="MBB6049045.1"/>
    <property type="molecule type" value="Genomic_DNA"/>
</dbReference>
<comment type="caution">
    <text evidence="10">The sequence shown here is derived from an EMBL/GenBank/DDBJ whole genome shotgun (WGS) entry which is preliminary data.</text>
</comment>
<feature type="domain" description="ABC transporter" evidence="9">
    <location>
        <begin position="6"/>
        <end position="241"/>
    </location>
</feature>
<keyword evidence="1" id="KW-0813">Transport</keyword>
<dbReference type="GO" id="GO:0016887">
    <property type="term" value="F:ATP hydrolysis activity"/>
    <property type="evidence" value="ECO:0007669"/>
    <property type="project" value="InterPro"/>
</dbReference>
<dbReference type="Gene3D" id="3.40.50.300">
    <property type="entry name" value="P-loop containing nucleotide triphosphate hydrolases"/>
    <property type="match status" value="2"/>
</dbReference>
<name>A0A7W9SMG1_ARMRO</name>
<keyword evidence="5" id="KW-0547">Nucleotide-binding</keyword>
<evidence type="ECO:0000256" key="7">
    <source>
        <dbReference type="ARBA" id="ARBA00022967"/>
    </source>
</evidence>
<sequence>MSEIVIRSVGVSKAFGGVTVLEGASVALYAGEMHALVGENGAGKSTLAKVFAGVHAPTVGHLELGGKQVHFAGTREAAAHGVALIPQEPQTFPDLTVAENIFIGRQPGSKGLVSWKSMNDEAKRLLDTLGVALDPKAPVRGLSVADRQMIELAAALSLNAKVLIFDETTASLTPGEVARLAEIIARLKAEGCALAFIGHRTEEVFSLCERITVLRDGKVVDADRPIGQTTVQETLQRMVGRELSESGARTVHLQGPLLLEARNLTRRKKFKNISLAVYSGEIVGLAGLVGAGRTEVARALFGLLPLDSGEIRLEGKPVRITCPEDAMKQGIALVPEDRQQQGALLPWSIWQNNSLASLKGPWLTPSKERELAQTWRESFAVRCQSVEQSLAELSGGNQQKVVLSKWLATNPKVLILDEPTRGVDVGAKALIHEEIQKLTREGIGVLLISSDLPEILALADRVMVMREGNLVCELSRQDATPESVIAAATGAELARLAR</sequence>
<dbReference type="CDD" id="cd03215">
    <property type="entry name" value="ABC_Carb_Monos_II"/>
    <property type="match status" value="1"/>
</dbReference>
<dbReference type="PANTHER" id="PTHR43790">
    <property type="entry name" value="CARBOHYDRATE TRANSPORT ATP-BINDING PROTEIN MG119-RELATED"/>
    <property type="match status" value="1"/>
</dbReference>
<gene>
    <name evidence="10" type="ORF">HNQ39_000807</name>
</gene>
<keyword evidence="3" id="KW-0762">Sugar transport</keyword>
<evidence type="ECO:0000256" key="6">
    <source>
        <dbReference type="ARBA" id="ARBA00022840"/>
    </source>
</evidence>
<feature type="domain" description="ABC transporter" evidence="9">
    <location>
        <begin position="253"/>
        <end position="492"/>
    </location>
</feature>
<evidence type="ECO:0000256" key="4">
    <source>
        <dbReference type="ARBA" id="ARBA00022737"/>
    </source>
</evidence>
<dbReference type="Pfam" id="PF00005">
    <property type="entry name" value="ABC_tran"/>
    <property type="match status" value="2"/>
</dbReference>
<keyword evidence="4" id="KW-0677">Repeat</keyword>
<evidence type="ECO:0000313" key="10">
    <source>
        <dbReference type="EMBL" id="MBB6049045.1"/>
    </source>
</evidence>
<evidence type="ECO:0000259" key="9">
    <source>
        <dbReference type="PROSITE" id="PS50893"/>
    </source>
</evidence>
<dbReference type="AlphaFoldDB" id="A0A7W9SMG1"/>
<keyword evidence="11" id="KW-1185">Reference proteome</keyword>
<evidence type="ECO:0000313" key="11">
    <source>
        <dbReference type="Proteomes" id="UP000520814"/>
    </source>
</evidence>
<dbReference type="InterPro" id="IPR050107">
    <property type="entry name" value="ABC_carbohydrate_import_ATPase"/>
</dbReference>
<protein>
    <submittedName>
        <fullName evidence="10">Rhamnose transport system ATP-binding protein</fullName>
    </submittedName>
</protein>
<organism evidence="10 11">
    <name type="scientific">Armatimonas rosea</name>
    <dbReference type="NCBI Taxonomy" id="685828"/>
    <lineage>
        <taxon>Bacteria</taxon>
        <taxon>Bacillati</taxon>
        <taxon>Armatimonadota</taxon>
        <taxon>Armatimonadia</taxon>
        <taxon>Armatimonadales</taxon>
        <taxon>Armatimonadaceae</taxon>
        <taxon>Armatimonas</taxon>
    </lineage>
</organism>